<evidence type="ECO:0000256" key="4">
    <source>
        <dbReference type="ARBA" id="ARBA00023242"/>
    </source>
</evidence>
<dbReference type="GO" id="GO:0006357">
    <property type="term" value="P:regulation of transcription by RNA polymerase II"/>
    <property type="evidence" value="ECO:0007669"/>
    <property type="project" value="TreeGrafter"/>
</dbReference>
<keyword evidence="4" id="KW-0539">Nucleus</keyword>
<dbReference type="InterPro" id="IPR006594">
    <property type="entry name" value="LisH"/>
</dbReference>
<evidence type="ECO:0000256" key="1">
    <source>
        <dbReference type="ARBA" id="ARBA00004123"/>
    </source>
</evidence>
<name>A0AAN7VJJ5_9COLE</name>
<evidence type="ECO:0000313" key="7">
    <source>
        <dbReference type="EMBL" id="KAK5646691.1"/>
    </source>
</evidence>
<keyword evidence="8" id="KW-1185">Reference proteome</keyword>
<dbReference type="InterPro" id="IPR036322">
    <property type="entry name" value="WD40_repeat_dom_sf"/>
</dbReference>
<reference evidence="7 8" key="1">
    <citation type="journal article" date="2024" name="Insects">
        <title>An Improved Chromosome-Level Genome Assembly of the Firefly Pyrocoelia pectoralis.</title>
        <authorList>
            <person name="Fu X."/>
            <person name="Meyer-Rochow V.B."/>
            <person name="Ballantyne L."/>
            <person name="Zhu X."/>
        </authorList>
    </citation>
    <scope>NUCLEOTIDE SEQUENCE [LARGE SCALE GENOMIC DNA]</scope>
    <source>
        <strain evidence="7">XCY_ONT2</strain>
    </source>
</reference>
<dbReference type="InterPro" id="IPR001680">
    <property type="entry name" value="WD40_rpt"/>
</dbReference>
<dbReference type="GO" id="GO:0003714">
    <property type="term" value="F:transcription corepressor activity"/>
    <property type="evidence" value="ECO:0007669"/>
    <property type="project" value="InterPro"/>
</dbReference>
<organism evidence="7 8">
    <name type="scientific">Pyrocoelia pectoralis</name>
    <dbReference type="NCBI Taxonomy" id="417401"/>
    <lineage>
        <taxon>Eukaryota</taxon>
        <taxon>Metazoa</taxon>
        <taxon>Ecdysozoa</taxon>
        <taxon>Arthropoda</taxon>
        <taxon>Hexapoda</taxon>
        <taxon>Insecta</taxon>
        <taxon>Pterygota</taxon>
        <taxon>Neoptera</taxon>
        <taxon>Endopterygota</taxon>
        <taxon>Coleoptera</taxon>
        <taxon>Polyphaga</taxon>
        <taxon>Elateriformia</taxon>
        <taxon>Elateroidea</taxon>
        <taxon>Lampyridae</taxon>
        <taxon>Lampyrinae</taxon>
        <taxon>Pyrocoelia</taxon>
    </lineage>
</organism>
<dbReference type="PROSITE" id="PS50082">
    <property type="entry name" value="WD_REPEATS_2"/>
    <property type="match status" value="1"/>
</dbReference>
<evidence type="ECO:0000313" key="8">
    <source>
        <dbReference type="Proteomes" id="UP001329430"/>
    </source>
</evidence>
<dbReference type="AlphaFoldDB" id="A0AAN7VJJ5"/>
<dbReference type="FunFam" id="1.20.960.30:FF:000001">
    <property type="entry name" value="F-box-like/WD repeat-containing protein TBL1XR1"/>
    <property type="match status" value="1"/>
</dbReference>
<accession>A0AAN7VJJ5</accession>
<gene>
    <name evidence="7" type="ORF">RI129_005155</name>
</gene>
<evidence type="ECO:0000256" key="5">
    <source>
        <dbReference type="ARBA" id="ARBA00025741"/>
    </source>
</evidence>
<keyword evidence="2 6" id="KW-0853">WD repeat</keyword>
<comment type="caution">
    <text evidence="7">The sequence shown here is derived from an EMBL/GenBank/DDBJ whole genome shotgun (WGS) entry which is preliminary data.</text>
</comment>
<dbReference type="InterPro" id="IPR045183">
    <property type="entry name" value="Ebi-like"/>
</dbReference>
<dbReference type="InterPro" id="IPR019775">
    <property type="entry name" value="WD40_repeat_CS"/>
</dbReference>
<dbReference type="SMART" id="SM00320">
    <property type="entry name" value="WD40"/>
    <property type="match status" value="1"/>
</dbReference>
<dbReference type="Proteomes" id="UP001329430">
    <property type="component" value="Chromosome 3"/>
</dbReference>
<dbReference type="PROSITE" id="PS50896">
    <property type="entry name" value="LISH"/>
    <property type="match status" value="1"/>
</dbReference>
<dbReference type="SMART" id="SM00667">
    <property type="entry name" value="LisH"/>
    <property type="match status" value="1"/>
</dbReference>
<dbReference type="GO" id="GO:0000118">
    <property type="term" value="C:histone deacetylase complex"/>
    <property type="evidence" value="ECO:0007669"/>
    <property type="project" value="TreeGrafter"/>
</dbReference>
<protein>
    <submittedName>
        <fullName evidence="7">Uncharacterized protein</fullName>
    </submittedName>
</protein>
<dbReference type="Gene3D" id="1.20.960.30">
    <property type="match status" value="1"/>
</dbReference>
<evidence type="ECO:0000256" key="2">
    <source>
        <dbReference type="ARBA" id="ARBA00022574"/>
    </source>
</evidence>
<dbReference type="EMBL" id="JAVRBK010000003">
    <property type="protein sequence ID" value="KAK5646691.1"/>
    <property type="molecule type" value="Genomic_DNA"/>
</dbReference>
<dbReference type="Pfam" id="PF00400">
    <property type="entry name" value="WD40"/>
    <property type="match status" value="1"/>
</dbReference>
<feature type="repeat" description="WD" evidence="6">
    <location>
        <begin position="147"/>
        <end position="188"/>
    </location>
</feature>
<dbReference type="InterPro" id="IPR015943">
    <property type="entry name" value="WD40/YVTN_repeat-like_dom_sf"/>
</dbReference>
<dbReference type="PROSITE" id="PS00678">
    <property type="entry name" value="WD_REPEATS_1"/>
    <property type="match status" value="1"/>
</dbReference>
<dbReference type="PANTHER" id="PTHR22846:SF2">
    <property type="entry name" value="F-BOX-LIKE_WD REPEAT-CONTAINING PROTEIN EBI"/>
    <property type="match status" value="1"/>
</dbReference>
<sequence length="191" mass="20816">MSFSSDEVNFLVYRYLQESGFQHSAYTFGIESHISQSNINGALVPPAALLSILQKGLQYTEAEISISEDGTEQRLVESLSLIDAVMPDIVATRQNQQNQQKQAIKSEITDTNGEESSEVVVAVVSTPSENMEVDISIEIPSSKATVLRGHESEVFICAWNPTTDLLASGSGDSTARIWDMSDNTTSPNQLV</sequence>
<comment type="subcellular location">
    <subcellularLocation>
        <location evidence="1">Nucleus</location>
    </subcellularLocation>
</comment>
<comment type="similarity">
    <text evidence="5">Belongs to the WD repeat EBI family.</text>
</comment>
<dbReference type="Pfam" id="PF08513">
    <property type="entry name" value="LisH"/>
    <property type="match status" value="1"/>
</dbReference>
<dbReference type="Gene3D" id="2.130.10.10">
    <property type="entry name" value="YVTN repeat-like/Quinoprotein amine dehydrogenase"/>
    <property type="match status" value="1"/>
</dbReference>
<dbReference type="PROSITE" id="PS50294">
    <property type="entry name" value="WD_REPEATS_REGION"/>
    <property type="match status" value="1"/>
</dbReference>
<evidence type="ECO:0000256" key="6">
    <source>
        <dbReference type="PROSITE-ProRule" id="PRU00221"/>
    </source>
</evidence>
<dbReference type="PANTHER" id="PTHR22846">
    <property type="entry name" value="WD40 REPEAT PROTEIN"/>
    <property type="match status" value="1"/>
</dbReference>
<proteinExistence type="inferred from homology"/>
<evidence type="ECO:0000256" key="3">
    <source>
        <dbReference type="ARBA" id="ARBA00022737"/>
    </source>
</evidence>
<keyword evidence="3" id="KW-0677">Repeat</keyword>
<dbReference type="SUPFAM" id="SSF50978">
    <property type="entry name" value="WD40 repeat-like"/>
    <property type="match status" value="1"/>
</dbReference>